<evidence type="ECO:0008006" key="3">
    <source>
        <dbReference type="Google" id="ProtNLM"/>
    </source>
</evidence>
<keyword evidence="2" id="KW-1185">Reference proteome</keyword>
<evidence type="ECO:0000313" key="1">
    <source>
        <dbReference type="EMBL" id="GAA3674742.1"/>
    </source>
</evidence>
<dbReference type="Proteomes" id="UP001500711">
    <property type="component" value="Unassembled WGS sequence"/>
</dbReference>
<dbReference type="RefSeq" id="WP_346135022.1">
    <property type="nucleotide sequence ID" value="NZ_BAABBE010000028.1"/>
</dbReference>
<dbReference type="EMBL" id="BAABBE010000028">
    <property type="protein sequence ID" value="GAA3674742.1"/>
    <property type="molecule type" value="Genomic_DNA"/>
</dbReference>
<reference evidence="2" key="1">
    <citation type="journal article" date="2019" name="Int. J. Syst. Evol. Microbiol.">
        <title>The Global Catalogue of Microorganisms (GCM) 10K type strain sequencing project: providing services to taxonomists for standard genome sequencing and annotation.</title>
        <authorList>
            <consortium name="The Broad Institute Genomics Platform"/>
            <consortium name="The Broad Institute Genome Sequencing Center for Infectious Disease"/>
            <person name="Wu L."/>
            <person name="Ma J."/>
        </authorList>
    </citation>
    <scope>NUCLEOTIDE SEQUENCE [LARGE SCALE GENOMIC DNA]</scope>
    <source>
        <strain evidence="2">JCM 17494</strain>
    </source>
</reference>
<comment type="caution">
    <text evidence="1">The sequence shown here is derived from an EMBL/GenBank/DDBJ whole genome shotgun (WGS) entry which is preliminary data.</text>
</comment>
<organism evidence="1 2">
    <name type="scientific">Lentzea roselyniae</name>
    <dbReference type="NCBI Taxonomy" id="531940"/>
    <lineage>
        <taxon>Bacteria</taxon>
        <taxon>Bacillati</taxon>
        <taxon>Actinomycetota</taxon>
        <taxon>Actinomycetes</taxon>
        <taxon>Pseudonocardiales</taxon>
        <taxon>Pseudonocardiaceae</taxon>
        <taxon>Lentzea</taxon>
    </lineage>
</organism>
<gene>
    <name evidence="1" type="ORF">GCM10022267_72110</name>
</gene>
<evidence type="ECO:0000313" key="2">
    <source>
        <dbReference type="Proteomes" id="UP001500711"/>
    </source>
</evidence>
<proteinExistence type="predicted"/>
<protein>
    <recommendedName>
        <fullName evidence="3">Excreted virulence factor EspC, type VII ESX diderm</fullName>
    </recommendedName>
</protein>
<name>A0ABP7C203_9PSEU</name>
<accession>A0ABP7C203</accession>
<sequence>MADFKAVTSELRKEAKLWQEKPDSTEPIVRAVQDAYLSAPAFFVGDLTTLAAGIVNAELEAGQYEEFRVFMEKVLQGAVTEFGQIDVALRRIADEYDRTESVNEINLAKFYSV</sequence>